<dbReference type="Proteomes" id="UP000247233">
    <property type="component" value="Unassembled WGS sequence"/>
</dbReference>
<evidence type="ECO:0000313" key="1">
    <source>
        <dbReference type="EMBL" id="PWY66861.1"/>
    </source>
</evidence>
<keyword evidence="2" id="KW-1185">Reference proteome</keyword>
<gene>
    <name evidence="1" type="ORF">BO70DRAFT_171494</name>
</gene>
<proteinExistence type="predicted"/>
<dbReference type="GeneID" id="37060607"/>
<dbReference type="RefSeq" id="XP_025394925.1">
    <property type="nucleotide sequence ID" value="XM_025538370.1"/>
</dbReference>
<sequence length="130" mass="14455">MCSCGFGPNGRLRITTNSKTIILPAAPIEYFSRVPPWTDITFLITISLPVLVFLQITVKTTRAGFEADLCNLPPFVGPLTLDTRLDTLSSLSAPEKIGKNAHQKNLRNNSNLWRGNALMQWHQLPPARNL</sequence>
<organism evidence="1 2">
    <name type="scientific">Aspergillus heteromorphus CBS 117.55</name>
    <dbReference type="NCBI Taxonomy" id="1448321"/>
    <lineage>
        <taxon>Eukaryota</taxon>
        <taxon>Fungi</taxon>
        <taxon>Dikarya</taxon>
        <taxon>Ascomycota</taxon>
        <taxon>Pezizomycotina</taxon>
        <taxon>Eurotiomycetes</taxon>
        <taxon>Eurotiomycetidae</taxon>
        <taxon>Eurotiales</taxon>
        <taxon>Aspergillaceae</taxon>
        <taxon>Aspergillus</taxon>
        <taxon>Aspergillus subgen. Circumdati</taxon>
    </lineage>
</organism>
<comment type="caution">
    <text evidence="1">The sequence shown here is derived from an EMBL/GenBank/DDBJ whole genome shotgun (WGS) entry which is preliminary data.</text>
</comment>
<evidence type="ECO:0000313" key="2">
    <source>
        <dbReference type="Proteomes" id="UP000247233"/>
    </source>
</evidence>
<accession>A0A317V0F9</accession>
<name>A0A317V0F9_9EURO</name>
<protein>
    <submittedName>
        <fullName evidence="1">Uncharacterized protein</fullName>
    </submittedName>
</protein>
<dbReference type="AlphaFoldDB" id="A0A317V0F9"/>
<reference evidence="1 2" key="1">
    <citation type="submission" date="2016-12" db="EMBL/GenBank/DDBJ databases">
        <title>The genomes of Aspergillus section Nigri reveals drivers in fungal speciation.</title>
        <authorList>
            <consortium name="DOE Joint Genome Institute"/>
            <person name="Vesth T.C."/>
            <person name="Nybo J."/>
            <person name="Theobald S."/>
            <person name="Brandl J."/>
            <person name="Frisvad J.C."/>
            <person name="Nielsen K.F."/>
            <person name="Lyhne E.K."/>
            <person name="Kogle M.E."/>
            <person name="Kuo A."/>
            <person name="Riley R."/>
            <person name="Clum A."/>
            <person name="Nolan M."/>
            <person name="Lipzen A."/>
            <person name="Salamov A."/>
            <person name="Henrissat B."/>
            <person name="Wiebenga A."/>
            <person name="De Vries R.P."/>
            <person name="Grigoriev I.V."/>
            <person name="Mortensen U.H."/>
            <person name="Andersen M.R."/>
            <person name="Baker S.E."/>
        </authorList>
    </citation>
    <scope>NUCLEOTIDE SEQUENCE [LARGE SCALE GENOMIC DNA]</scope>
    <source>
        <strain evidence="1 2">CBS 117.55</strain>
    </source>
</reference>
<dbReference type="EMBL" id="MSFL01000042">
    <property type="protein sequence ID" value="PWY66861.1"/>
    <property type="molecule type" value="Genomic_DNA"/>
</dbReference>
<dbReference type="VEuPathDB" id="FungiDB:BO70DRAFT_171494"/>